<dbReference type="Proteomes" id="UP000029264">
    <property type="component" value="Unassembled WGS sequence"/>
</dbReference>
<gene>
    <name evidence="7" type="ORF">HR45_10015</name>
</gene>
<dbReference type="Gene3D" id="1.10.1740.10">
    <property type="match status" value="1"/>
</dbReference>
<evidence type="ECO:0000313" key="7">
    <source>
        <dbReference type="EMBL" id="KFZ37350.1"/>
    </source>
</evidence>
<dbReference type="SUPFAM" id="SSF88946">
    <property type="entry name" value="Sigma2 domain of RNA polymerase sigma factors"/>
    <property type="match status" value="1"/>
</dbReference>
<dbReference type="InterPro" id="IPR007627">
    <property type="entry name" value="RNA_pol_sigma70_r2"/>
</dbReference>
<dbReference type="Pfam" id="PF08281">
    <property type="entry name" value="Sigma70_r4_2"/>
    <property type="match status" value="1"/>
</dbReference>
<dbReference type="InterPro" id="IPR036388">
    <property type="entry name" value="WH-like_DNA-bd_sf"/>
</dbReference>
<dbReference type="PANTHER" id="PTHR43133">
    <property type="entry name" value="RNA POLYMERASE ECF-TYPE SIGMA FACTO"/>
    <property type="match status" value="1"/>
</dbReference>
<organism evidence="7 8">
    <name type="scientific">Shewanella mangrovi</name>
    <dbReference type="NCBI Taxonomy" id="1515746"/>
    <lineage>
        <taxon>Bacteria</taxon>
        <taxon>Pseudomonadati</taxon>
        <taxon>Pseudomonadota</taxon>
        <taxon>Gammaproteobacteria</taxon>
        <taxon>Alteromonadales</taxon>
        <taxon>Shewanellaceae</taxon>
        <taxon>Shewanella</taxon>
    </lineage>
</organism>
<feature type="domain" description="RNA polymerase sigma factor 70 region 4 type 2" evidence="6">
    <location>
        <begin position="131"/>
        <end position="180"/>
    </location>
</feature>
<comment type="caution">
    <text evidence="7">The sequence shown here is derived from an EMBL/GenBank/DDBJ whole genome shotgun (WGS) entry which is preliminary data.</text>
</comment>
<dbReference type="GO" id="GO:0006352">
    <property type="term" value="P:DNA-templated transcription initiation"/>
    <property type="evidence" value="ECO:0007669"/>
    <property type="project" value="InterPro"/>
</dbReference>
<proteinExistence type="inferred from homology"/>
<evidence type="ECO:0000256" key="3">
    <source>
        <dbReference type="ARBA" id="ARBA00023082"/>
    </source>
</evidence>
<evidence type="ECO:0000259" key="5">
    <source>
        <dbReference type="Pfam" id="PF04542"/>
    </source>
</evidence>
<dbReference type="GO" id="GO:0003677">
    <property type="term" value="F:DNA binding"/>
    <property type="evidence" value="ECO:0007669"/>
    <property type="project" value="InterPro"/>
</dbReference>
<comment type="similarity">
    <text evidence="1">Belongs to the sigma-70 factor family. ECF subfamily.</text>
</comment>
<dbReference type="AlphaFoldDB" id="A0A094JBV7"/>
<accession>A0A094JBV7</accession>
<keyword evidence="3" id="KW-0731">Sigma factor</keyword>
<feature type="domain" description="RNA polymerase sigma-70 region 2" evidence="5">
    <location>
        <begin position="36"/>
        <end position="102"/>
    </location>
</feature>
<dbReference type="InterPro" id="IPR039425">
    <property type="entry name" value="RNA_pol_sigma-70-like"/>
</dbReference>
<dbReference type="Gene3D" id="1.10.10.10">
    <property type="entry name" value="Winged helix-like DNA-binding domain superfamily/Winged helix DNA-binding domain"/>
    <property type="match status" value="1"/>
</dbReference>
<dbReference type="InterPro" id="IPR013324">
    <property type="entry name" value="RNA_pol_sigma_r3/r4-like"/>
</dbReference>
<dbReference type="InterPro" id="IPR013325">
    <property type="entry name" value="RNA_pol_sigma_r2"/>
</dbReference>
<dbReference type="NCBIfam" id="TIGR02937">
    <property type="entry name" value="sigma70-ECF"/>
    <property type="match status" value="1"/>
</dbReference>
<evidence type="ECO:0008006" key="9">
    <source>
        <dbReference type="Google" id="ProtNLM"/>
    </source>
</evidence>
<evidence type="ECO:0000256" key="1">
    <source>
        <dbReference type="ARBA" id="ARBA00010641"/>
    </source>
</evidence>
<evidence type="ECO:0000313" key="8">
    <source>
        <dbReference type="Proteomes" id="UP000029264"/>
    </source>
</evidence>
<dbReference type="GO" id="GO:0016987">
    <property type="term" value="F:sigma factor activity"/>
    <property type="evidence" value="ECO:0007669"/>
    <property type="project" value="UniProtKB-KW"/>
</dbReference>
<evidence type="ECO:0000256" key="2">
    <source>
        <dbReference type="ARBA" id="ARBA00023015"/>
    </source>
</evidence>
<dbReference type="EMBL" id="JPEO01000006">
    <property type="protein sequence ID" value="KFZ37350.1"/>
    <property type="molecule type" value="Genomic_DNA"/>
</dbReference>
<evidence type="ECO:0000259" key="6">
    <source>
        <dbReference type="Pfam" id="PF08281"/>
    </source>
</evidence>
<dbReference type="InterPro" id="IPR013249">
    <property type="entry name" value="RNA_pol_sigma70_r4_t2"/>
</dbReference>
<reference evidence="7 8" key="1">
    <citation type="submission" date="2014-06" db="EMBL/GenBank/DDBJ databases">
        <title>Shewanella sp. YQH10.</title>
        <authorList>
            <person name="Liu Y."/>
            <person name="Zeng R."/>
        </authorList>
    </citation>
    <scope>NUCLEOTIDE SEQUENCE [LARGE SCALE GENOMIC DNA]</scope>
    <source>
        <strain evidence="7 8">YQH10</strain>
    </source>
</reference>
<dbReference type="eggNOG" id="COG1595">
    <property type="taxonomic scope" value="Bacteria"/>
</dbReference>
<sequence length="185" mass="21317">MTRNRVTASAALTNNDDEQRLVQRARRGDTQAFEQLYKQHHQRVYALCFRIAGQVPLAEEMTQDCFIRAWEKLEQFRGDSKFSTWLHSLSVNQALTTLKKQRSFWARFLPESSGAESTAPTTELLDSMLLDKHVLQLPERARIVFVLFAIEGYSHEEIAQLMRTSAGTSKAQYHRARALLKEMLS</sequence>
<dbReference type="SUPFAM" id="SSF88659">
    <property type="entry name" value="Sigma3 and sigma4 domains of RNA polymerase sigma factors"/>
    <property type="match status" value="1"/>
</dbReference>
<name>A0A094JBV7_9GAMM</name>
<keyword evidence="8" id="KW-1185">Reference proteome</keyword>
<dbReference type="PANTHER" id="PTHR43133:SF46">
    <property type="entry name" value="RNA POLYMERASE SIGMA-70 FACTOR ECF SUBFAMILY"/>
    <property type="match status" value="1"/>
</dbReference>
<evidence type="ECO:0000256" key="4">
    <source>
        <dbReference type="ARBA" id="ARBA00023163"/>
    </source>
</evidence>
<dbReference type="Pfam" id="PF04542">
    <property type="entry name" value="Sigma70_r2"/>
    <property type="match status" value="1"/>
</dbReference>
<keyword evidence="4" id="KW-0804">Transcription</keyword>
<protein>
    <recommendedName>
        <fullName evidence="9">RNA polymerase sigma 70</fullName>
    </recommendedName>
</protein>
<dbReference type="STRING" id="1515746.HR45_10015"/>
<keyword evidence="2" id="KW-0805">Transcription regulation</keyword>
<dbReference type="InterPro" id="IPR014284">
    <property type="entry name" value="RNA_pol_sigma-70_dom"/>
</dbReference>